<evidence type="ECO:0000256" key="1">
    <source>
        <dbReference type="SAM" id="MobiDB-lite"/>
    </source>
</evidence>
<dbReference type="EMBL" id="JAGEUA010000004">
    <property type="protein sequence ID" value="KAL0983740.1"/>
    <property type="molecule type" value="Genomic_DNA"/>
</dbReference>
<feature type="region of interest" description="Disordered" evidence="1">
    <location>
        <begin position="29"/>
        <end position="80"/>
    </location>
</feature>
<accession>A0ABD0WTB9</accession>
<proteinExistence type="predicted"/>
<keyword evidence="3" id="KW-1185">Reference proteome</keyword>
<comment type="caution">
    <text evidence="2">The sequence shown here is derived from an EMBL/GenBank/DDBJ whole genome shotgun (WGS) entry which is preliminary data.</text>
</comment>
<protein>
    <submittedName>
        <fullName evidence="2">Uncharacterized protein</fullName>
    </submittedName>
</protein>
<dbReference type="AlphaFoldDB" id="A0ABD0WTB9"/>
<feature type="region of interest" description="Disordered" evidence="1">
    <location>
        <begin position="368"/>
        <end position="391"/>
    </location>
</feature>
<sequence length="702" mass="76746">MSDRRKHDSHNKYSTICRRVCKLSQNRLRINQSSKSPKQTQASIYARKSPHTRVKDLETPKRQARSRYTGLNNNADSPGEADVLQDIIWDPTSPSPATTGHGPGNTRVVEISDIVNRIAPKDAIPASVDSPLLKWIGDSAIPCTPEERLPRARKKLTRKSLDEDLMNLARQFDINMQQGHKRQSTDHPINNNINNNCCREQNKGYGMASSMLSAQHEAELNALFDGPTQRISGRLSQGSSASRSPEVVRFASDIIKSSEGIPGIEGTSAPTARGDELVELANCTVTVLKDKDFDDDWEDDDLLNDPFVLEMTQNPAGLETETNKPSGTQTLSTDITLRSTIKTLPVPISSTSCKPPGLHFHSVFKGTSTHTQPLDKGGLSESCPKPKSTSRSTFMLEANPCFKVNMAHTREGAPSPRPPLTVGKGQSVRHRPGSSLLAGLCDANGVLSEGTSEGVTTAPARSLVVAPAQASSPNPATDSAFKDISDDDLRSLFDSESLWNDRHGDDDVLLYQVCDDIERVSNSQGQSEDATTNPDKVASVKTIKTYTHPNSEPWYRNSTHVNFQGWNFSAKAGNVGFGCNPLMSHRSPGSATILDTFPQQRDTQGRGTDGQISLESRTFHTGNKRTVMPRTLSDRTLPNPIPHHTSLLKRHLSDSAAICNKVFVTSQATGRCTAAEIERKKQEAIARRRSRLTSQKLAAPPP</sequence>
<feature type="region of interest" description="Disordered" evidence="1">
    <location>
        <begin position="409"/>
        <end position="429"/>
    </location>
</feature>
<reference evidence="2 3" key="1">
    <citation type="submission" date="2024-06" db="EMBL/GenBank/DDBJ databases">
        <authorList>
            <person name="Pan Q."/>
            <person name="Wen M."/>
            <person name="Jouanno E."/>
            <person name="Zahm M."/>
            <person name="Klopp C."/>
            <person name="Cabau C."/>
            <person name="Louis A."/>
            <person name="Berthelot C."/>
            <person name="Parey E."/>
            <person name="Roest Crollius H."/>
            <person name="Montfort J."/>
            <person name="Robinson-Rechavi M."/>
            <person name="Bouchez O."/>
            <person name="Lampietro C."/>
            <person name="Lopez Roques C."/>
            <person name="Donnadieu C."/>
            <person name="Postlethwait J."/>
            <person name="Bobe J."/>
            <person name="Verreycken H."/>
            <person name="Guiguen Y."/>
        </authorList>
    </citation>
    <scope>NUCLEOTIDE SEQUENCE [LARGE SCALE GENOMIC DNA]</scope>
    <source>
        <strain evidence="2">Up_M1</strain>
        <tissue evidence="2">Testis</tissue>
    </source>
</reference>
<feature type="compositionally biased region" description="Polar residues" evidence="1">
    <location>
        <begin position="29"/>
        <end position="43"/>
    </location>
</feature>
<evidence type="ECO:0000313" key="3">
    <source>
        <dbReference type="Proteomes" id="UP001557470"/>
    </source>
</evidence>
<dbReference type="PANTHER" id="PTHR16434">
    <property type="entry name" value="EWING'S TUMOR-ASSOCIATED ANTIGEN 1 ETAA1"/>
    <property type="match status" value="1"/>
</dbReference>
<feature type="region of interest" description="Disordered" evidence="1">
    <location>
        <begin position="683"/>
        <end position="702"/>
    </location>
</feature>
<evidence type="ECO:0000313" key="2">
    <source>
        <dbReference type="EMBL" id="KAL0983740.1"/>
    </source>
</evidence>
<dbReference type="PANTHER" id="PTHR16434:SF2">
    <property type="entry name" value="EWING'S TUMOR-ASSOCIATED ANTIGEN 1"/>
    <property type="match status" value="1"/>
</dbReference>
<gene>
    <name evidence="2" type="ORF">UPYG_G00132090</name>
</gene>
<dbReference type="InterPro" id="IPR029406">
    <property type="entry name" value="ETAA1"/>
</dbReference>
<organism evidence="2 3">
    <name type="scientific">Umbra pygmaea</name>
    <name type="common">Eastern mudminnow</name>
    <dbReference type="NCBI Taxonomy" id="75934"/>
    <lineage>
        <taxon>Eukaryota</taxon>
        <taxon>Metazoa</taxon>
        <taxon>Chordata</taxon>
        <taxon>Craniata</taxon>
        <taxon>Vertebrata</taxon>
        <taxon>Euteleostomi</taxon>
        <taxon>Actinopterygii</taxon>
        <taxon>Neopterygii</taxon>
        <taxon>Teleostei</taxon>
        <taxon>Protacanthopterygii</taxon>
        <taxon>Esociformes</taxon>
        <taxon>Umbridae</taxon>
        <taxon>Umbra</taxon>
    </lineage>
</organism>
<dbReference type="Proteomes" id="UP001557470">
    <property type="component" value="Unassembled WGS sequence"/>
</dbReference>
<dbReference type="Pfam" id="PF15350">
    <property type="entry name" value="ETAA1"/>
    <property type="match status" value="1"/>
</dbReference>
<name>A0ABD0WTB9_UMBPY</name>